<evidence type="ECO:0000313" key="1">
    <source>
        <dbReference type="EMBL" id="DAF98781.1"/>
    </source>
</evidence>
<reference evidence="1" key="1">
    <citation type="journal article" date="2021" name="Proc. Natl. Acad. Sci. U.S.A.">
        <title>A Catalog of Tens of Thousands of Viruses from Human Metagenomes Reveals Hidden Associations with Chronic Diseases.</title>
        <authorList>
            <person name="Tisza M.J."/>
            <person name="Buck C.B."/>
        </authorList>
    </citation>
    <scope>NUCLEOTIDE SEQUENCE</scope>
    <source>
        <strain evidence="1">CtLPy3</strain>
    </source>
</reference>
<name>A0A8S5UWB7_9CAUD</name>
<organism evidence="1">
    <name type="scientific">Podoviridae sp. ctLPy3</name>
    <dbReference type="NCBI Taxonomy" id="2825244"/>
    <lineage>
        <taxon>Viruses</taxon>
        <taxon>Duplodnaviria</taxon>
        <taxon>Heunggongvirae</taxon>
        <taxon>Uroviricota</taxon>
        <taxon>Caudoviricetes</taxon>
    </lineage>
</organism>
<accession>A0A8S5UWB7</accession>
<sequence>MPNIFFDTYHDYKLSTLLIESRLLSMISY</sequence>
<protein>
    <submittedName>
        <fullName evidence="1">Uncharacterized protein</fullName>
    </submittedName>
</protein>
<proteinExistence type="predicted"/>
<dbReference type="EMBL" id="BK016155">
    <property type="protein sequence ID" value="DAF98781.1"/>
    <property type="molecule type" value="Genomic_DNA"/>
</dbReference>